<evidence type="ECO:0000256" key="14">
    <source>
        <dbReference type="HAMAP-Rule" id="MF_02239"/>
    </source>
</evidence>
<sequence length="148" mass="16703">MTLYLWIKTFHLLFVIAWMAAVFYLPRILVNIAEAGAEPEVRTRLVLMGRRLYKFGHSMLGLALVLGVVLWQGYRVIPDFPTMVAGGWMHAKLFAVALILAHYIVSGRWLKGVDQGRAVPSGRALRLFNEVPVFLLVGVIWLVLAKPF</sequence>
<comment type="subunit">
    <text evidence="14">Homodimer.</text>
</comment>
<evidence type="ECO:0000256" key="13">
    <source>
        <dbReference type="ARBA" id="ARBA00048390"/>
    </source>
</evidence>
<dbReference type="EMBL" id="CP103836">
    <property type="protein sequence ID" value="WOB48769.1"/>
    <property type="molecule type" value="Genomic_DNA"/>
</dbReference>
<accession>A0AAU0B9F9</accession>
<evidence type="ECO:0000256" key="9">
    <source>
        <dbReference type="ARBA" id="ARBA00022989"/>
    </source>
</evidence>
<name>A0AAU0B9F9_9XANT</name>
<protein>
    <recommendedName>
        <fullName evidence="4 14">Protoporphyrinogen IX oxidase</fullName>
        <shortName evidence="14">PPO</shortName>
        <ecNumber evidence="14 15">1.3.99.-</ecNumber>
    </recommendedName>
</protein>
<evidence type="ECO:0000313" key="17">
    <source>
        <dbReference type="Proteomes" id="UP001302716"/>
    </source>
</evidence>
<dbReference type="InterPro" id="IPR005265">
    <property type="entry name" value="HemJ-like"/>
</dbReference>
<keyword evidence="9 14" id="KW-1133">Transmembrane helix</keyword>
<feature type="binding site" description="axial binding residue" evidence="14">
    <location>
        <position position="11"/>
    </location>
    <ligand>
        <name>heme</name>
        <dbReference type="ChEBI" id="CHEBI:30413"/>
    </ligand>
    <ligandPart>
        <name>Fe</name>
        <dbReference type="ChEBI" id="CHEBI:18248"/>
    </ligandPart>
</feature>
<dbReference type="GO" id="GO:0006782">
    <property type="term" value="P:protoporphyrinogen IX biosynthetic process"/>
    <property type="evidence" value="ECO:0007669"/>
    <property type="project" value="UniProtKB-UniRule"/>
</dbReference>
<keyword evidence="7 14" id="KW-0812">Transmembrane</keyword>
<proteinExistence type="inferred from homology"/>
<dbReference type="Proteomes" id="UP001302716">
    <property type="component" value="Chromosome"/>
</dbReference>
<evidence type="ECO:0000256" key="8">
    <source>
        <dbReference type="ARBA" id="ARBA00022723"/>
    </source>
</evidence>
<comment type="cofactor">
    <cofactor evidence="14 15">
        <name>heme b</name>
        <dbReference type="ChEBI" id="CHEBI:60344"/>
    </cofactor>
    <text evidence="14 15">Binds 1 heme b (iron(II)-protoporphyrin IX) group per subunit.</text>
</comment>
<evidence type="ECO:0000256" key="3">
    <source>
        <dbReference type="ARBA" id="ARBA00006501"/>
    </source>
</evidence>
<keyword evidence="12 14" id="KW-0472">Membrane</keyword>
<feature type="transmembrane region" description="Helical" evidence="14">
    <location>
        <begin position="6"/>
        <end position="25"/>
    </location>
</feature>
<comment type="similarity">
    <text evidence="3 14 15">Belongs to the HemJ family.</text>
</comment>
<dbReference type="PIRSF" id="PIRSF004638">
    <property type="entry name" value="UCP004638"/>
    <property type="match status" value="1"/>
</dbReference>
<feature type="transmembrane region" description="Helical" evidence="14">
    <location>
        <begin position="86"/>
        <end position="106"/>
    </location>
</feature>
<evidence type="ECO:0000256" key="6">
    <source>
        <dbReference type="ARBA" id="ARBA00022617"/>
    </source>
</evidence>
<dbReference type="RefSeq" id="WP_316694632.1">
    <property type="nucleotide sequence ID" value="NZ_CP103836.1"/>
</dbReference>
<keyword evidence="10 14" id="KW-0560">Oxidoreductase</keyword>
<evidence type="ECO:0000256" key="11">
    <source>
        <dbReference type="ARBA" id="ARBA00023004"/>
    </source>
</evidence>
<comment type="catalytic activity">
    <reaction evidence="13 14 15">
        <text>protoporphyrinogen IX + 3 A = protoporphyrin IX + 3 AH2</text>
        <dbReference type="Rhea" id="RHEA:62000"/>
        <dbReference type="ChEBI" id="CHEBI:13193"/>
        <dbReference type="ChEBI" id="CHEBI:17499"/>
        <dbReference type="ChEBI" id="CHEBI:57306"/>
        <dbReference type="ChEBI" id="CHEBI:57307"/>
    </reaction>
</comment>
<keyword evidence="17" id="KW-1185">Reference proteome</keyword>
<dbReference type="EC" id="1.3.99.-" evidence="14 15"/>
<evidence type="ECO:0000256" key="1">
    <source>
        <dbReference type="ARBA" id="ARBA00004651"/>
    </source>
</evidence>
<dbReference type="PANTHER" id="PTHR40255">
    <property type="entry name" value="UPF0093 MEMBRANE PROTEIN SLR1790"/>
    <property type="match status" value="1"/>
</dbReference>
<evidence type="ECO:0000256" key="15">
    <source>
        <dbReference type="PIRNR" id="PIRNR004638"/>
    </source>
</evidence>
<reference evidence="16 17" key="1">
    <citation type="submission" date="2022-08" db="EMBL/GenBank/DDBJ databases">
        <title>Whole genome sequencing-based tracing of a 2022 introduction and outbreak of Xanthomonas hortorum pv. pelargonii.</title>
        <authorList>
            <person name="Iruegas-Bocardo F."/>
            <person name="Weisberg A.K."/>
            <person name="Riutta E.R."/>
            <person name="Kilday K."/>
            <person name="Bonkowski J.C."/>
            <person name="Creswell T."/>
            <person name="Daughtrey M.L."/>
            <person name="Rane K."/>
            <person name="Grunwald N.J."/>
            <person name="Chang J.H."/>
            <person name="Putnam M.L."/>
        </authorList>
    </citation>
    <scope>NUCLEOTIDE SEQUENCE [LARGE SCALE GENOMIC DNA]</scope>
    <source>
        <strain evidence="16 17">22-323</strain>
    </source>
</reference>
<dbReference type="AlphaFoldDB" id="A0AAU0B9F9"/>
<gene>
    <name evidence="16" type="ORF">NYR97_16220</name>
</gene>
<dbReference type="GO" id="GO:0070818">
    <property type="term" value="F:protoporphyrinogen oxidase activity"/>
    <property type="evidence" value="ECO:0007669"/>
    <property type="project" value="UniProtKB-UniRule"/>
</dbReference>
<feature type="transmembrane region" description="Helical" evidence="14">
    <location>
        <begin position="127"/>
        <end position="144"/>
    </location>
</feature>
<dbReference type="GO" id="GO:0005886">
    <property type="term" value="C:plasma membrane"/>
    <property type="evidence" value="ECO:0007669"/>
    <property type="project" value="UniProtKB-SubCell"/>
</dbReference>
<feature type="transmembrane region" description="Helical" evidence="14">
    <location>
        <begin position="52"/>
        <end position="74"/>
    </location>
</feature>
<dbReference type="GO" id="GO:0046872">
    <property type="term" value="F:metal ion binding"/>
    <property type="evidence" value="ECO:0007669"/>
    <property type="project" value="UniProtKB-UniRule"/>
</dbReference>
<organism evidence="16 17">
    <name type="scientific">Xanthomonas hydrangeae</name>
    <dbReference type="NCBI Taxonomy" id="2775159"/>
    <lineage>
        <taxon>Bacteria</taxon>
        <taxon>Pseudomonadati</taxon>
        <taxon>Pseudomonadota</taxon>
        <taxon>Gammaproteobacteria</taxon>
        <taxon>Lysobacterales</taxon>
        <taxon>Lysobacteraceae</taxon>
        <taxon>Xanthomonas</taxon>
    </lineage>
</organism>
<comment type="function">
    <text evidence="14 15">Catalyzes the oxidation of protoporphyrinogen IX to protoporphyrin IX.</text>
</comment>
<evidence type="ECO:0000256" key="4">
    <source>
        <dbReference type="ARBA" id="ARBA00017504"/>
    </source>
</evidence>
<keyword evidence="8 14" id="KW-0479">Metal-binding</keyword>
<comment type="subcellular location">
    <subcellularLocation>
        <location evidence="1 14">Cell membrane</location>
        <topology evidence="1 14">Multi-pass membrane protein</topology>
    </subcellularLocation>
</comment>
<dbReference type="PANTHER" id="PTHR40255:SF1">
    <property type="entry name" value="PROTOPORPHYRINOGEN IX OXIDASE"/>
    <property type="match status" value="1"/>
</dbReference>
<evidence type="ECO:0000256" key="10">
    <source>
        <dbReference type="ARBA" id="ARBA00023002"/>
    </source>
</evidence>
<comment type="pathway">
    <text evidence="2 14 15">Porphyrin-containing compound metabolism; protoporphyrin-IX biosynthesis; protoporphyrin-IX from protoporphyrinogen-IX: step 1/1.</text>
</comment>
<evidence type="ECO:0000256" key="5">
    <source>
        <dbReference type="ARBA" id="ARBA00022475"/>
    </source>
</evidence>
<evidence type="ECO:0000313" key="16">
    <source>
        <dbReference type="EMBL" id="WOB48769.1"/>
    </source>
</evidence>
<evidence type="ECO:0000256" key="12">
    <source>
        <dbReference type="ARBA" id="ARBA00023136"/>
    </source>
</evidence>
<feature type="binding site" description="axial binding residue" evidence="14">
    <location>
        <position position="92"/>
    </location>
    <ligand>
        <name>heme</name>
        <dbReference type="ChEBI" id="CHEBI:30413"/>
    </ligand>
    <ligandPart>
        <name>Fe</name>
        <dbReference type="ChEBI" id="CHEBI:18248"/>
    </ligandPart>
</feature>
<keyword evidence="6 14" id="KW-0349">Heme</keyword>
<evidence type="ECO:0000256" key="7">
    <source>
        <dbReference type="ARBA" id="ARBA00022692"/>
    </source>
</evidence>
<dbReference type="Pfam" id="PF03653">
    <property type="entry name" value="UPF0093"/>
    <property type="match status" value="1"/>
</dbReference>
<keyword evidence="5 14" id="KW-1003">Cell membrane</keyword>
<evidence type="ECO:0000256" key="2">
    <source>
        <dbReference type="ARBA" id="ARBA00005073"/>
    </source>
</evidence>
<dbReference type="HAMAP" id="MF_02239">
    <property type="entry name" value="HemJ"/>
    <property type="match status" value="1"/>
</dbReference>
<keyword evidence="11 14" id="KW-0408">Iron</keyword>